<feature type="signal peptide" evidence="1">
    <location>
        <begin position="1"/>
        <end position="16"/>
    </location>
</feature>
<feature type="non-terminal residue" evidence="2">
    <location>
        <position position="1"/>
    </location>
</feature>
<dbReference type="EMBL" id="HACA01009478">
    <property type="protein sequence ID" value="CDW26839.1"/>
    <property type="molecule type" value="Transcribed_RNA"/>
</dbReference>
<feature type="chain" id="PRO_5005487936" evidence="1">
    <location>
        <begin position="17"/>
        <end position="243"/>
    </location>
</feature>
<organism evidence="2">
    <name type="scientific">Lepeophtheirus salmonis</name>
    <name type="common">Salmon louse</name>
    <name type="synonym">Caligus salmonis</name>
    <dbReference type="NCBI Taxonomy" id="72036"/>
    <lineage>
        <taxon>Eukaryota</taxon>
        <taxon>Metazoa</taxon>
        <taxon>Ecdysozoa</taxon>
        <taxon>Arthropoda</taxon>
        <taxon>Crustacea</taxon>
        <taxon>Multicrustacea</taxon>
        <taxon>Hexanauplia</taxon>
        <taxon>Copepoda</taxon>
        <taxon>Siphonostomatoida</taxon>
        <taxon>Caligidae</taxon>
        <taxon>Lepeophtheirus</taxon>
    </lineage>
</organism>
<dbReference type="AlphaFoldDB" id="A0A0K2TLR7"/>
<protein>
    <submittedName>
        <fullName evidence="2">Uncharacterized protein</fullName>
    </submittedName>
</protein>
<name>A0A0K2TLR7_LEPSM</name>
<reference evidence="2" key="1">
    <citation type="submission" date="2014-05" db="EMBL/GenBank/DDBJ databases">
        <authorList>
            <person name="Chronopoulou M."/>
        </authorList>
    </citation>
    <scope>NUCLEOTIDE SEQUENCE</scope>
    <source>
        <tissue evidence="2">Whole organism</tissue>
    </source>
</reference>
<sequence length="243" mass="28080">RSVISLFLLLLSKVNGLLFPLHHDFIRIPVTESIINITQQTLEGLKLYFGVEDHCDLKLHKVFCAQIMSHNSVNYLVDIRVSSHGYNCNKETKICQNLGIYSPNNCKSDCHHFYWTESSICIPDYDVPLTCSEELYAPMYSPEIIDMAEEAVISLNQILKMSEGCPLYLHHIQRGLREYQKKFYESEIPFISYAMDLQVVTKDQNCKHINLLCKNVQIVQYQNCSLDRASCNLLINTKDIFCE</sequence>
<keyword evidence="1" id="KW-0732">Signal</keyword>
<accession>A0A0K2TLR7</accession>
<evidence type="ECO:0000313" key="2">
    <source>
        <dbReference type="EMBL" id="CDW26839.1"/>
    </source>
</evidence>
<proteinExistence type="predicted"/>
<evidence type="ECO:0000256" key="1">
    <source>
        <dbReference type="SAM" id="SignalP"/>
    </source>
</evidence>